<evidence type="ECO:0000313" key="3">
    <source>
        <dbReference type="Proteomes" id="UP000796880"/>
    </source>
</evidence>
<reference evidence="2" key="1">
    <citation type="submission" date="2020-03" db="EMBL/GenBank/DDBJ databases">
        <title>A high-quality chromosome-level genome assembly of a woody plant with both climbing and erect habits, Rhamnella rubrinervis.</title>
        <authorList>
            <person name="Lu Z."/>
            <person name="Yang Y."/>
            <person name="Zhu X."/>
            <person name="Sun Y."/>
        </authorList>
    </citation>
    <scope>NUCLEOTIDE SEQUENCE</scope>
    <source>
        <strain evidence="2">BYM</strain>
        <tissue evidence="2">Leaf</tissue>
    </source>
</reference>
<organism evidence="2 3">
    <name type="scientific">Rhamnella rubrinervis</name>
    <dbReference type="NCBI Taxonomy" id="2594499"/>
    <lineage>
        <taxon>Eukaryota</taxon>
        <taxon>Viridiplantae</taxon>
        <taxon>Streptophyta</taxon>
        <taxon>Embryophyta</taxon>
        <taxon>Tracheophyta</taxon>
        <taxon>Spermatophyta</taxon>
        <taxon>Magnoliopsida</taxon>
        <taxon>eudicotyledons</taxon>
        <taxon>Gunneridae</taxon>
        <taxon>Pentapetalae</taxon>
        <taxon>rosids</taxon>
        <taxon>fabids</taxon>
        <taxon>Rosales</taxon>
        <taxon>Rhamnaceae</taxon>
        <taxon>rhamnoid group</taxon>
        <taxon>Rhamneae</taxon>
        <taxon>Rhamnella</taxon>
    </lineage>
</organism>
<dbReference type="AlphaFoldDB" id="A0A8K0HM05"/>
<feature type="compositionally biased region" description="Polar residues" evidence="1">
    <location>
        <begin position="57"/>
        <end position="69"/>
    </location>
</feature>
<proteinExistence type="predicted"/>
<comment type="caution">
    <text evidence="2">The sequence shown here is derived from an EMBL/GenBank/DDBJ whole genome shotgun (WGS) entry which is preliminary data.</text>
</comment>
<dbReference type="Proteomes" id="UP000796880">
    <property type="component" value="Unassembled WGS sequence"/>
</dbReference>
<name>A0A8K0HM05_9ROSA</name>
<gene>
    <name evidence="2" type="ORF">FNV43_RR05822</name>
</gene>
<evidence type="ECO:0000313" key="2">
    <source>
        <dbReference type="EMBL" id="KAF3455371.1"/>
    </source>
</evidence>
<evidence type="ECO:0000256" key="1">
    <source>
        <dbReference type="SAM" id="MobiDB-lite"/>
    </source>
</evidence>
<dbReference type="EMBL" id="VOIH02000002">
    <property type="protein sequence ID" value="KAF3455371.1"/>
    <property type="molecule type" value="Genomic_DNA"/>
</dbReference>
<sequence length="69" mass="7354">MAVRPLLFYNIGAANSNTHPRKHSTSRADQPPDPHRVGSARQPLQRSGPSPCPDTPDQPSTSAPTALAQ</sequence>
<feature type="region of interest" description="Disordered" evidence="1">
    <location>
        <begin position="1"/>
        <end position="69"/>
    </location>
</feature>
<accession>A0A8K0HM05</accession>
<keyword evidence="3" id="KW-1185">Reference proteome</keyword>
<protein>
    <submittedName>
        <fullName evidence="2">Uncharacterized protein</fullName>
    </submittedName>
</protein>